<protein>
    <submittedName>
        <fullName evidence="1">Uncharacterized protein</fullName>
    </submittedName>
</protein>
<comment type="caution">
    <text evidence="1">The sequence shown here is derived from an EMBL/GenBank/DDBJ whole genome shotgun (WGS) entry which is preliminary data.</text>
</comment>
<name>A0A5J4PPZ0_9ZZZZ</name>
<dbReference type="AlphaFoldDB" id="A0A5J4PPZ0"/>
<reference evidence="1" key="1">
    <citation type="submission" date="2019-03" db="EMBL/GenBank/DDBJ databases">
        <title>Single cell metagenomics reveals metabolic interactions within the superorganism composed of flagellate Streblomastix strix and complex community of Bacteroidetes bacteria on its surface.</title>
        <authorList>
            <person name="Treitli S.C."/>
            <person name="Kolisko M."/>
            <person name="Husnik F."/>
            <person name="Keeling P."/>
            <person name="Hampl V."/>
        </authorList>
    </citation>
    <scope>NUCLEOTIDE SEQUENCE</scope>
    <source>
        <strain evidence="1">STM</strain>
    </source>
</reference>
<dbReference type="EMBL" id="SNRY01007329">
    <property type="protein sequence ID" value="KAA6310624.1"/>
    <property type="molecule type" value="Genomic_DNA"/>
</dbReference>
<gene>
    <name evidence="1" type="ORF">EZS27_038101</name>
</gene>
<sequence length="208" mass="24290">MIYSNFNALTLYENVCIDDNSELLFEYSDRKILNELQRQPTSFDFAIKNDKGKSIFLEAKYVETEFGKCSTIEGGECDGLNPINDVNSCYLTHCGRNYWDLMNKYALSEPYKNSLICPFAIYYQFYRELLFAIENNGYYVILIDKRNPAFIKTNGVNERGLIPVLTSHIPEEMKSIIKIVFIQDVVELLEKFNYSWVEEFKNKYGLAM</sequence>
<accession>A0A5J4PPZ0</accession>
<dbReference type="Pfam" id="PF22558">
    <property type="entry name" value="REase-ARP"/>
    <property type="match status" value="1"/>
</dbReference>
<proteinExistence type="predicted"/>
<dbReference type="InterPro" id="IPR054333">
    <property type="entry name" value="REase-ARP-assoc"/>
</dbReference>
<evidence type="ECO:0000313" key="1">
    <source>
        <dbReference type="EMBL" id="KAA6310624.1"/>
    </source>
</evidence>
<organism evidence="1">
    <name type="scientific">termite gut metagenome</name>
    <dbReference type="NCBI Taxonomy" id="433724"/>
    <lineage>
        <taxon>unclassified sequences</taxon>
        <taxon>metagenomes</taxon>
        <taxon>organismal metagenomes</taxon>
    </lineage>
</organism>